<dbReference type="GO" id="GO:0030089">
    <property type="term" value="C:phycobilisome"/>
    <property type="evidence" value="ECO:0007669"/>
    <property type="project" value="UniProtKB-KW"/>
</dbReference>
<evidence type="ECO:0000313" key="4">
    <source>
        <dbReference type="Proteomes" id="UP000008206"/>
    </source>
</evidence>
<gene>
    <name evidence="3" type="ordered locus">Cyan7822_4282</name>
</gene>
<keyword evidence="1" id="KW-0042">Antenna complex</keyword>
<organism evidence="3 4">
    <name type="scientific">Gloeothece verrucosa (strain PCC 7822)</name>
    <name type="common">Cyanothece sp. (strain PCC 7822)</name>
    <dbReference type="NCBI Taxonomy" id="497965"/>
    <lineage>
        <taxon>Bacteria</taxon>
        <taxon>Bacillati</taxon>
        <taxon>Cyanobacteriota</taxon>
        <taxon>Cyanophyceae</taxon>
        <taxon>Oscillatoriophycideae</taxon>
        <taxon>Chroococcales</taxon>
        <taxon>Aphanothecaceae</taxon>
        <taxon>Gloeothece</taxon>
        <taxon>Gloeothece verrucosa</taxon>
    </lineage>
</organism>
<dbReference type="eggNOG" id="COG1413">
    <property type="taxonomic scope" value="Bacteria"/>
</dbReference>
<proteinExistence type="predicted"/>
<dbReference type="KEGG" id="cyj:Cyan7822_4282"/>
<dbReference type="OrthoDB" id="516013at2"/>
<dbReference type="SUPFAM" id="SSF48371">
    <property type="entry name" value="ARM repeat"/>
    <property type="match status" value="1"/>
</dbReference>
<dbReference type="Gene3D" id="1.25.10.10">
    <property type="entry name" value="Leucine-rich Repeat Variant"/>
    <property type="match status" value="1"/>
</dbReference>
<protein>
    <submittedName>
        <fullName evidence="3">Pentapeptide repeat-containing protein</fullName>
    </submittedName>
</protein>
<dbReference type="Pfam" id="PF13646">
    <property type="entry name" value="HEAT_2"/>
    <property type="match status" value="1"/>
</dbReference>
<keyword evidence="2" id="KW-0605">Phycobilisome</keyword>
<dbReference type="EMBL" id="CP002198">
    <property type="protein sequence ID" value="ADN16199.1"/>
    <property type="molecule type" value="Genomic_DNA"/>
</dbReference>
<reference evidence="4" key="1">
    <citation type="journal article" date="2011" name="MBio">
        <title>Novel metabolic attributes of the genus Cyanothece, comprising a group of unicellular nitrogen-fixing Cyanobacteria.</title>
        <authorList>
            <person name="Bandyopadhyay A."/>
            <person name="Elvitigala T."/>
            <person name="Welsh E."/>
            <person name="Stockel J."/>
            <person name="Liberton M."/>
            <person name="Min H."/>
            <person name="Sherman L.A."/>
            <person name="Pakrasi H.B."/>
        </authorList>
    </citation>
    <scope>NUCLEOTIDE SEQUENCE [LARGE SCALE GENOMIC DNA]</scope>
    <source>
        <strain evidence="4">PCC 7822</strain>
    </source>
</reference>
<sequence length="213" mass="23919">MFILKCKAALLWAGFQTQEFSMTDWREYEQIIIDDFCQALQADPNPKIRAKVAEILGKIAIGNEKAFLALRQAFLKDKNRQVRISAAEAITQIIPQSNLKSIMSEPSKYNISNPQNVQIVETTAGGDAVIHKYAQQQNLTEAAQQIQDLIEYIQKTNPTTTEEEAVKQIIKQNPTLKTRLVNALKQGGTEALKVFFPLVSIPLETIRGFIEAD</sequence>
<evidence type="ECO:0000256" key="1">
    <source>
        <dbReference type="ARBA" id="ARBA00022549"/>
    </source>
</evidence>
<dbReference type="Proteomes" id="UP000008206">
    <property type="component" value="Chromosome"/>
</dbReference>
<dbReference type="STRING" id="497965.Cyan7822_4282"/>
<keyword evidence="4" id="KW-1185">Reference proteome</keyword>
<dbReference type="AlphaFoldDB" id="E0UA07"/>
<dbReference type="HOGENOM" id="CLU_1292626_0_0_3"/>
<dbReference type="InterPro" id="IPR016024">
    <property type="entry name" value="ARM-type_fold"/>
</dbReference>
<evidence type="ECO:0000313" key="3">
    <source>
        <dbReference type="EMBL" id="ADN16199.1"/>
    </source>
</evidence>
<name>E0UA07_GLOV7</name>
<dbReference type="InterPro" id="IPR011989">
    <property type="entry name" value="ARM-like"/>
</dbReference>
<accession>E0UA07</accession>
<evidence type="ECO:0000256" key="2">
    <source>
        <dbReference type="ARBA" id="ARBA00022738"/>
    </source>
</evidence>